<protein>
    <submittedName>
        <fullName evidence="3">Uncharacterized protein DUF397</fullName>
    </submittedName>
</protein>
<evidence type="ECO:0000256" key="1">
    <source>
        <dbReference type="SAM" id="MobiDB-lite"/>
    </source>
</evidence>
<gene>
    <name evidence="3" type="ORF">DFJ69_3705</name>
</gene>
<dbReference type="OrthoDB" id="3480599at2"/>
<dbReference type="Pfam" id="PF04149">
    <property type="entry name" value="DUF397"/>
    <property type="match status" value="2"/>
</dbReference>
<evidence type="ECO:0000259" key="2">
    <source>
        <dbReference type="Pfam" id="PF04149"/>
    </source>
</evidence>
<dbReference type="Proteomes" id="UP000256661">
    <property type="component" value="Unassembled WGS sequence"/>
</dbReference>
<dbReference type="InterPro" id="IPR007278">
    <property type="entry name" value="DUF397"/>
</dbReference>
<keyword evidence="4" id="KW-1185">Reference proteome</keyword>
<evidence type="ECO:0000313" key="4">
    <source>
        <dbReference type="Proteomes" id="UP000256661"/>
    </source>
</evidence>
<name>A0A3D9T330_9ACTN</name>
<dbReference type="AlphaFoldDB" id="A0A3D9T330"/>
<comment type="caution">
    <text evidence="3">The sequence shown here is derived from an EMBL/GenBank/DDBJ whole genome shotgun (WGS) entry which is preliminary data.</text>
</comment>
<evidence type="ECO:0000313" key="3">
    <source>
        <dbReference type="EMBL" id="REE98221.1"/>
    </source>
</evidence>
<dbReference type="EMBL" id="QTTT01000001">
    <property type="protein sequence ID" value="REE98221.1"/>
    <property type="molecule type" value="Genomic_DNA"/>
</dbReference>
<reference evidence="3 4" key="1">
    <citation type="submission" date="2018-08" db="EMBL/GenBank/DDBJ databases">
        <title>Sequencing the genomes of 1000 actinobacteria strains.</title>
        <authorList>
            <person name="Klenk H.-P."/>
        </authorList>
    </citation>
    <scope>NUCLEOTIDE SEQUENCE [LARGE SCALE GENOMIC DNA]</scope>
    <source>
        <strain evidence="3 4">DSM 43927</strain>
    </source>
</reference>
<feature type="region of interest" description="Disordered" evidence="1">
    <location>
        <begin position="1"/>
        <end position="20"/>
    </location>
</feature>
<feature type="domain" description="DUF397" evidence="2">
    <location>
        <begin position="30"/>
        <end position="81"/>
    </location>
</feature>
<accession>A0A3D9T330</accession>
<sequence>MVPMNLSSVTWRKSSRSTGNGGNCVEVGFWRKSSHSTGTGGQCVEVASGEAAVLARDSKNPEGPVLGFGLGEWQVFVSSVKAGELDLP</sequence>
<organism evidence="3 4">
    <name type="scientific">Thermomonospora umbrina</name>
    <dbReference type="NCBI Taxonomy" id="111806"/>
    <lineage>
        <taxon>Bacteria</taxon>
        <taxon>Bacillati</taxon>
        <taxon>Actinomycetota</taxon>
        <taxon>Actinomycetes</taxon>
        <taxon>Streptosporangiales</taxon>
        <taxon>Thermomonosporaceae</taxon>
        <taxon>Thermomonospora</taxon>
    </lineage>
</organism>
<feature type="domain" description="DUF397" evidence="2">
    <location>
        <begin position="10"/>
        <end position="27"/>
    </location>
</feature>
<feature type="compositionally biased region" description="Polar residues" evidence="1">
    <location>
        <begin position="1"/>
        <end position="18"/>
    </location>
</feature>
<proteinExistence type="predicted"/>